<organism evidence="1 2">
    <name type="scientific">Aurantiacibacter sediminis</name>
    <dbReference type="NCBI Taxonomy" id="2793064"/>
    <lineage>
        <taxon>Bacteria</taxon>
        <taxon>Pseudomonadati</taxon>
        <taxon>Pseudomonadota</taxon>
        <taxon>Alphaproteobacteria</taxon>
        <taxon>Sphingomonadales</taxon>
        <taxon>Erythrobacteraceae</taxon>
        <taxon>Aurantiacibacter</taxon>
    </lineage>
</organism>
<dbReference type="EMBL" id="JAEANY010000001">
    <property type="protein sequence ID" value="MBH5321930.1"/>
    <property type="molecule type" value="Genomic_DNA"/>
</dbReference>
<protein>
    <recommendedName>
        <fullName evidence="3">DUF2927 domain-containing protein</fullName>
    </recommendedName>
</protein>
<evidence type="ECO:0008006" key="3">
    <source>
        <dbReference type="Google" id="ProtNLM"/>
    </source>
</evidence>
<sequence>MCAASLGLASAANAQDTIVVEGERIETADIRNTARDITFGARAMFQPLARFNRPVCPGVYGLGEANAQAVVDRIVSNALAAGIDVSEEPGCGANAWVVIVDDAGATFDQLVEDDSFMTRHLTRFQRRMVREQSGSARAWNQITRRNPDTGAVLASGWESTVARLEAAAGGVPAPINEVSTISRLDLGIRMDIELSVVLIERSAIGELDVAALADYATMRLLARTETPDRDNPVRTVMTMFDPERGVSAPQRMTPFDFGYLTALYRSSPTRPARMAMGGIQYHMERIGETQSAQ</sequence>
<gene>
    <name evidence="1" type="ORF">I5L03_04965</name>
</gene>
<evidence type="ECO:0000313" key="2">
    <source>
        <dbReference type="Proteomes" id="UP000602442"/>
    </source>
</evidence>
<dbReference type="Proteomes" id="UP000602442">
    <property type="component" value="Unassembled WGS sequence"/>
</dbReference>
<reference evidence="1 2" key="1">
    <citation type="submission" date="2020-11" db="EMBL/GenBank/DDBJ databases">
        <title>Erythrobacter sediminis sp. nov., a marine bacterium from a tidal flat of Garorim Bay.</title>
        <authorList>
            <person name="Kim D."/>
            <person name="Yoo Y."/>
            <person name="Kim J.-J."/>
        </authorList>
    </citation>
    <scope>NUCLEOTIDE SEQUENCE [LARGE SCALE GENOMIC DNA]</scope>
    <source>
        <strain evidence="1 2">JGD-13</strain>
    </source>
</reference>
<comment type="caution">
    <text evidence="1">The sequence shown here is derived from an EMBL/GenBank/DDBJ whole genome shotgun (WGS) entry which is preliminary data.</text>
</comment>
<name>A0ABS0N1T6_9SPHN</name>
<keyword evidence="2" id="KW-1185">Reference proteome</keyword>
<evidence type="ECO:0000313" key="1">
    <source>
        <dbReference type="EMBL" id="MBH5321930.1"/>
    </source>
</evidence>
<accession>A0ABS0N1T6</accession>
<dbReference type="RefSeq" id="WP_339379595.1">
    <property type="nucleotide sequence ID" value="NZ_CAWPTA010000006.1"/>
</dbReference>
<proteinExistence type="predicted"/>